<sequence>MCGCVNREKWLTNVERKFSREFADRCRELSESDDSDAAARRGIMEQVIMELQPLLSREAVFLYVAREYGDEYEEELERFGSLPDRIGPIEALNQIRAVLRIYNHPLRESRHPYLDIYAWNRAYDEQGR</sequence>
<protein>
    <submittedName>
        <fullName evidence="1">Uncharacterized protein</fullName>
    </submittedName>
</protein>
<evidence type="ECO:0000313" key="1">
    <source>
        <dbReference type="EMBL" id="OHA24816.1"/>
    </source>
</evidence>
<accession>A0A1G2MLS6</accession>
<organism evidence="1 2">
    <name type="scientific">Candidatus Taylorbacteria bacterium RIFCSPHIGHO2_02_FULL_43_32b</name>
    <dbReference type="NCBI Taxonomy" id="1802306"/>
    <lineage>
        <taxon>Bacteria</taxon>
        <taxon>Candidatus Tayloriibacteriota</taxon>
    </lineage>
</organism>
<proteinExistence type="predicted"/>
<dbReference type="Proteomes" id="UP000177130">
    <property type="component" value="Unassembled WGS sequence"/>
</dbReference>
<evidence type="ECO:0000313" key="2">
    <source>
        <dbReference type="Proteomes" id="UP000177130"/>
    </source>
</evidence>
<dbReference type="AlphaFoldDB" id="A0A1G2MLS6"/>
<name>A0A1G2MLS6_9BACT</name>
<dbReference type="EMBL" id="MHRK01000004">
    <property type="protein sequence ID" value="OHA24816.1"/>
    <property type="molecule type" value="Genomic_DNA"/>
</dbReference>
<reference evidence="1 2" key="1">
    <citation type="journal article" date="2016" name="Nat. Commun.">
        <title>Thousands of microbial genomes shed light on interconnected biogeochemical processes in an aquifer system.</title>
        <authorList>
            <person name="Anantharaman K."/>
            <person name="Brown C.T."/>
            <person name="Hug L.A."/>
            <person name="Sharon I."/>
            <person name="Castelle C.J."/>
            <person name="Probst A.J."/>
            <person name="Thomas B.C."/>
            <person name="Singh A."/>
            <person name="Wilkins M.J."/>
            <person name="Karaoz U."/>
            <person name="Brodie E.L."/>
            <person name="Williams K.H."/>
            <person name="Hubbard S.S."/>
            <person name="Banfield J.F."/>
        </authorList>
    </citation>
    <scope>NUCLEOTIDE SEQUENCE [LARGE SCALE GENOMIC DNA]</scope>
</reference>
<gene>
    <name evidence="1" type="ORF">A3C72_03225</name>
</gene>
<comment type="caution">
    <text evidence="1">The sequence shown here is derived from an EMBL/GenBank/DDBJ whole genome shotgun (WGS) entry which is preliminary data.</text>
</comment>
<dbReference type="STRING" id="1802306.A3C72_03225"/>